<dbReference type="RefSeq" id="WP_116612275.1">
    <property type="nucleotide sequence ID" value="NZ_QEOB01000011.1"/>
</dbReference>
<evidence type="ECO:0000256" key="2">
    <source>
        <dbReference type="ARBA" id="ARBA00022598"/>
    </source>
</evidence>
<gene>
    <name evidence="5" type="ORF">C7402_111123</name>
</gene>
<comment type="similarity">
    <text evidence="1">Belongs to the ATP-dependent AMP-binding enzyme family.</text>
</comment>
<dbReference type="InterPro" id="IPR045851">
    <property type="entry name" value="AMP-bd_C_sf"/>
</dbReference>
<protein>
    <submittedName>
        <fullName evidence="5">Long-chain acyl-CoA synthetase</fullName>
    </submittedName>
</protein>
<evidence type="ECO:0000313" key="5">
    <source>
        <dbReference type="EMBL" id="PVX81221.1"/>
    </source>
</evidence>
<dbReference type="Gene3D" id="3.40.50.12780">
    <property type="entry name" value="N-terminal domain of ligase-like"/>
    <property type="match status" value="1"/>
</dbReference>
<dbReference type="PANTHER" id="PTHR43201:SF5">
    <property type="entry name" value="MEDIUM-CHAIN ACYL-COA LIGASE ACSF2, MITOCHONDRIAL"/>
    <property type="match status" value="1"/>
</dbReference>
<feature type="domain" description="AMP-dependent synthetase/ligase" evidence="3">
    <location>
        <begin position="51"/>
        <end position="432"/>
    </location>
</feature>
<evidence type="ECO:0000259" key="3">
    <source>
        <dbReference type="Pfam" id="PF00501"/>
    </source>
</evidence>
<dbReference type="InterPro" id="IPR025110">
    <property type="entry name" value="AMP-bd_C"/>
</dbReference>
<dbReference type="EMBL" id="QEOB01000011">
    <property type="protein sequence ID" value="PVX81221.1"/>
    <property type="molecule type" value="Genomic_DNA"/>
</dbReference>
<evidence type="ECO:0000259" key="4">
    <source>
        <dbReference type="Pfam" id="PF13193"/>
    </source>
</evidence>
<dbReference type="InterPro" id="IPR000873">
    <property type="entry name" value="AMP-dep_synth/lig_dom"/>
</dbReference>
<accession>A0ABX5KII1</accession>
<comment type="caution">
    <text evidence="5">The sequence shown here is derived from an EMBL/GenBank/DDBJ whole genome shotgun (WGS) entry which is preliminary data.</text>
</comment>
<proteinExistence type="inferred from homology"/>
<keyword evidence="6" id="KW-1185">Reference proteome</keyword>
<reference evidence="5 6" key="1">
    <citation type="submission" date="2018-05" db="EMBL/GenBank/DDBJ databases">
        <title>Genomic Encyclopedia of Type Strains, Phase IV (KMG-V): Genome sequencing to study the core and pangenomes of soil and plant-associated prokaryotes.</title>
        <authorList>
            <person name="Whitman W."/>
        </authorList>
    </citation>
    <scope>NUCLEOTIDE SEQUENCE [LARGE SCALE GENOMIC DNA]</scope>
    <source>
        <strain evidence="5 6">SCZa-39</strain>
    </source>
</reference>
<evidence type="ECO:0000256" key="1">
    <source>
        <dbReference type="ARBA" id="ARBA00006432"/>
    </source>
</evidence>
<dbReference type="Proteomes" id="UP000245712">
    <property type="component" value="Unassembled WGS sequence"/>
</dbReference>
<dbReference type="Gene3D" id="3.30.300.30">
    <property type="match status" value="1"/>
</dbReference>
<dbReference type="PANTHER" id="PTHR43201">
    <property type="entry name" value="ACYL-COA SYNTHETASE"/>
    <property type="match status" value="1"/>
</dbReference>
<name>A0ABX5KII1_9BURK</name>
<dbReference type="SUPFAM" id="SSF56801">
    <property type="entry name" value="Acetyl-CoA synthetase-like"/>
    <property type="match status" value="1"/>
</dbReference>
<organism evidence="5 6">
    <name type="scientific">Paraburkholderia unamae</name>
    <dbReference type="NCBI Taxonomy" id="219649"/>
    <lineage>
        <taxon>Bacteria</taxon>
        <taxon>Pseudomonadati</taxon>
        <taxon>Pseudomonadota</taxon>
        <taxon>Betaproteobacteria</taxon>
        <taxon>Burkholderiales</taxon>
        <taxon>Burkholderiaceae</taxon>
        <taxon>Paraburkholderia</taxon>
    </lineage>
</organism>
<feature type="domain" description="AMP-binding enzyme C-terminal" evidence="4">
    <location>
        <begin position="483"/>
        <end position="559"/>
    </location>
</feature>
<dbReference type="InterPro" id="IPR042099">
    <property type="entry name" value="ANL_N_sf"/>
</dbReference>
<evidence type="ECO:0000313" key="6">
    <source>
        <dbReference type="Proteomes" id="UP000245712"/>
    </source>
</evidence>
<keyword evidence="2" id="KW-0436">Ligase</keyword>
<dbReference type="Pfam" id="PF13193">
    <property type="entry name" value="AMP-binding_C"/>
    <property type="match status" value="1"/>
</dbReference>
<sequence length="572" mass="61144">MDDIADVLARCQQEMTAPGAPFELDEARLDGRTVKVYRHAPRTLPEFLDAGRAHGEREFMVYEGERWSFTRFYAAVDAFAAVLAAQFGVRAGTRVAIAMRNRPEWAVAFAAVASLGAVPAPVNSFGMREELLDALQQIEPRVLVCDLDRFKRLEGEPGVPGCEIVLADAEPMPHSGVHSMKALLAAASGKAAQPRAAGVSPDVGPDDPALLLFTSGATSRAKGVLSTQRAVCQALFNLDYIGAVAAKSSPAMIGAMIQRGFAPTTLMAVPLFHVSGLHAQLLASLRHGRRLVLMHRWDPVRALDLIREERVTQFNGAPSMLMQLLEEPGIADPEVMRSLSGFGAGGAGLPQRTIERLTSFTDRLAGVGFGMTETNGVGAGASGEAFRLNPRCSGVVSPIIEVRIVSAQGETCASGDAGEIWLRGVSLMSQYWRNPGATAEALTPDGWLRTGDVGYVDTHGQLYVVDRIKDVINRNGEKIAAAEVESCLMQHPEVREAAVFGVPDDKAGEAVAAVVVTQEGSALSAEAIGEHVRAHLAAYKAPSYVYLRSEALPRNPAGKLLKGELKESYRAS</sequence>
<dbReference type="Pfam" id="PF00501">
    <property type="entry name" value="AMP-binding"/>
    <property type="match status" value="1"/>
</dbReference>